<accession>A0A7C1FEZ6</accession>
<comment type="caution">
    <text evidence="2">The sequence shown here is derived from an EMBL/GenBank/DDBJ whole genome shotgun (WGS) entry which is preliminary data.</text>
</comment>
<proteinExistence type="predicted"/>
<dbReference type="PANTHER" id="PTHR11895:SF67">
    <property type="entry name" value="AMIDASE DOMAIN-CONTAINING PROTEIN"/>
    <property type="match status" value="1"/>
</dbReference>
<dbReference type="Gene3D" id="3.90.1300.10">
    <property type="entry name" value="Amidase signature (AS) domain"/>
    <property type="match status" value="1"/>
</dbReference>
<dbReference type="SUPFAM" id="SSF75304">
    <property type="entry name" value="Amidase signature (AS) enzymes"/>
    <property type="match status" value="1"/>
</dbReference>
<dbReference type="InterPro" id="IPR036928">
    <property type="entry name" value="AS_sf"/>
</dbReference>
<protein>
    <submittedName>
        <fullName evidence="2">Amidase</fullName>
    </submittedName>
</protein>
<dbReference type="InterPro" id="IPR000120">
    <property type="entry name" value="Amidase"/>
</dbReference>
<evidence type="ECO:0000313" key="2">
    <source>
        <dbReference type="EMBL" id="HDX31332.1"/>
    </source>
</evidence>
<gene>
    <name evidence="2" type="ORF">ENQ20_07530</name>
</gene>
<dbReference type="AlphaFoldDB" id="A0A7C1FEZ6"/>
<dbReference type="GO" id="GO:0003824">
    <property type="term" value="F:catalytic activity"/>
    <property type="evidence" value="ECO:0007669"/>
    <property type="project" value="InterPro"/>
</dbReference>
<dbReference type="PANTHER" id="PTHR11895">
    <property type="entry name" value="TRANSAMIDASE"/>
    <property type="match status" value="1"/>
</dbReference>
<dbReference type="EMBL" id="DSMG01000081">
    <property type="protein sequence ID" value="HDX31332.1"/>
    <property type="molecule type" value="Genomic_DNA"/>
</dbReference>
<evidence type="ECO:0000259" key="1">
    <source>
        <dbReference type="Pfam" id="PF01425"/>
    </source>
</evidence>
<sequence length="432" mass="47234">MLIHPAPLAEAVEALRSGELDLHTYIEQICDRIEQVDPQVQAFLPEPDRRRRLHAAADELLATFPKPADRPLLFGVPVGVKDILHANGFVTRAGTEVPPEYFVGEEAVSVRRLRDAGALIAGKTVTTEFAYFEPGPTRNPHNLLHTPGGSSSGSAAAVAAGLVPLAVGTQTIGSVIRPAAFCGVVGFKPTLQRIPTAGILYFSRTLDQIGLFTQDVAGMEMAASALCEEWEDVHLSEADIPVLGVADGPYLRQARPEALTAFKRQLERLEAEGYTVWHVPTLLDIEEINRWHRRLVFAEFAREHMALYARFGHLYRPRTAEIIELGKQVSDAELSDLRGRCIELRDRLEKQMQQAGIDLWVAPAAPGPAPAGLQSTGDPNLNLPWTTVGFPVLTVPAGKVYDLPVGFQMAARFGDDELLLAWAKEIETVLSP</sequence>
<reference evidence="2" key="1">
    <citation type="journal article" date="2020" name="mSystems">
        <title>Genome- and Community-Level Interaction Insights into Carbon Utilization and Element Cycling Functions of Hydrothermarchaeota in Hydrothermal Sediment.</title>
        <authorList>
            <person name="Zhou Z."/>
            <person name="Liu Y."/>
            <person name="Xu W."/>
            <person name="Pan J."/>
            <person name="Luo Z.H."/>
            <person name="Li M."/>
        </authorList>
    </citation>
    <scope>NUCLEOTIDE SEQUENCE [LARGE SCALE GENOMIC DNA]</scope>
    <source>
        <strain evidence="2">SpSt-289</strain>
    </source>
</reference>
<feature type="domain" description="Amidase" evidence="1">
    <location>
        <begin position="26"/>
        <end position="420"/>
    </location>
</feature>
<dbReference type="Pfam" id="PF01425">
    <property type="entry name" value="Amidase"/>
    <property type="match status" value="1"/>
</dbReference>
<name>A0A7C1FEZ6_9CHLR</name>
<dbReference type="InterPro" id="IPR023631">
    <property type="entry name" value="Amidase_dom"/>
</dbReference>
<organism evidence="2">
    <name type="scientific">Caldilinea aerophila</name>
    <dbReference type="NCBI Taxonomy" id="133453"/>
    <lineage>
        <taxon>Bacteria</taxon>
        <taxon>Bacillati</taxon>
        <taxon>Chloroflexota</taxon>
        <taxon>Caldilineae</taxon>
        <taxon>Caldilineales</taxon>
        <taxon>Caldilineaceae</taxon>
        <taxon>Caldilinea</taxon>
    </lineage>
</organism>